<evidence type="ECO:0000313" key="6">
    <source>
        <dbReference type="Proteomes" id="UP000772434"/>
    </source>
</evidence>
<feature type="domain" description="Alpha-type protein kinase" evidence="4">
    <location>
        <begin position="1"/>
        <end position="145"/>
    </location>
</feature>
<evidence type="ECO:0000256" key="2">
    <source>
        <dbReference type="ARBA" id="ARBA00022679"/>
    </source>
</evidence>
<evidence type="ECO:0000313" key="5">
    <source>
        <dbReference type="EMBL" id="KAF9071917.1"/>
    </source>
</evidence>
<keyword evidence="2" id="KW-0808">Transferase</keyword>
<proteinExistence type="predicted"/>
<name>A0A9P5PZG8_9AGAR</name>
<organism evidence="5 6">
    <name type="scientific">Rhodocollybia butyracea</name>
    <dbReference type="NCBI Taxonomy" id="206335"/>
    <lineage>
        <taxon>Eukaryota</taxon>
        <taxon>Fungi</taxon>
        <taxon>Dikarya</taxon>
        <taxon>Basidiomycota</taxon>
        <taxon>Agaricomycotina</taxon>
        <taxon>Agaricomycetes</taxon>
        <taxon>Agaricomycetidae</taxon>
        <taxon>Agaricales</taxon>
        <taxon>Marasmiineae</taxon>
        <taxon>Omphalotaceae</taxon>
        <taxon>Rhodocollybia</taxon>
    </lineage>
</organism>
<evidence type="ECO:0000259" key="4">
    <source>
        <dbReference type="PROSITE" id="PS51158"/>
    </source>
</evidence>
<dbReference type="AlphaFoldDB" id="A0A9P5PZG8"/>
<dbReference type="PROSITE" id="PS51158">
    <property type="entry name" value="ALPHA_KINASE"/>
    <property type="match status" value="1"/>
</dbReference>
<dbReference type="OrthoDB" id="2744370at2759"/>
<evidence type="ECO:0000256" key="3">
    <source>
        <dbReference type="ARBA" id="ARBA00022777"/>
    </source>
</evidence>
<dbReference type="Gene3D" id="3.20.200.10">
    <property type="entry name" value="MHCK/EF2 kinase"/>
    <property type="match status" value="1"/>
</dbReference>
<dbReference type="GO" id="GO:0005524">
    <property type="term" value="F:ATP binding"/>
    <property type="evidence" value="ECO:0007669"/>
    <property type="project" value="InterPro"/>
</dbReference>
<dbReference type="InterPro" id="IPR011009">
    <property type="entry name" value="Kinase-like_dom_sf"/>
</dbReference>
<comment type="caution">
    <text evidence="5">The sequence shown here is derived from an EMBL/GenBank/DDBJ whole genome shotgun (WGS) entry which is preliminary data.</text>
</comment>
<dbReference type="SUPFAM" id="SSF56112">
    <property type="entry name" value="Protein kinase-like (PK-like)"/>
    <property type="match status" value="1"/>
</dbReference>
<keyword evidence="1" id="KW-0723">Serine/threonine-protein kinase</keyword>
<dbReference type="Proteomes" id="UP000772434">
    <property type="component" value="Unassembled WGS sequence"/>
</dbReference>
<evidence type="ECO:0000256" key="1">
    <source>
        <dbReference type="ARBA" id="ARBA00022527"/>
    </source>
</evidence>
<feature type="non-terminal residue" evidence="5">
    <location>
        <position position="166"/>
    </location>
</feature>
<sequence>IAHTYLVQETEPFSLVSSTTNTGTEGPTWLVERRRPSATTKFTGTMSHQARRTDRLSAIIHAFSHFVYGYSKGKLLSCAPARLTVHIKGTLTNIEGKDIMVLFDLMTHTESGVSGVGDWGDEGIRTYIDEHDCQDLCKNLGLNDMYPLTQEVLVEADDVEADSNSS</sequence>
<keyword evidence="3 5" id="KW-0418">Kinase</keyword>
<dbReference type="Pfam" id="PF02816">
    <property type="entry name" value="Alpha_kinase"/>
    <property type="match status" value="1"/>
</dbReference>
<dbReference type="GO" id="GO:0004674">
    <property type="term" value="F:protein serine/threonine kinase activity"/>
    <property type="evidence" value="ECO:0007669"/>
    <property type="project" value="UniProtKB-KW"/>
</dbReference>
<protein>
    <submittedName>
        <fullName evidence="5">Kinase-like domain-containing protein</fullName>
    </submittedName>
</protein>
<keyword evidence="6" id="KW-1185">Reference proteome</keyword>
<dbReference type="InterPro" id="IPR004166">
    <property type="entry name" value="a-kinase_dom"/>
</dbReference>
<accession>A0A9P5PZG8</accession>
<gene>
    <name evidence="5" type="ORF">BDP27DRAFT_1496450</name>
</gene>
<reference evidence="5" key="1">
    <citation type="submission" date="2020-11" db="EMBL/GenBank/DDBJ databases">
        <authorList>
            <consortium name="DOE Joint Genome Institute"/>
            <person name="Ahrendt S."/>
            <person name="Riley R."/>
            <person name="Andreopoulos W."/>
            <person name="Labutti K."/>
            <person name="Pangilinan J."/>
            <person name="Ruiz-Duenas F.J."/>
            <person name="Barrasa J.M."/>
            <person name="Sanchez-Garcia M."/>
            <person name="Camarero S."/>
            <person name="Miyauchi S."/>
            <person name="Serrano A."/>
            <person name="Linde D."/>
            <person name="Babiker R."/>
            <person name="Drula E."/>
            <person name="Ayuso-Fernandez I."/>
            <person name="Pacheco R."/>
            <person name="Padilla G."/>
            <person name="Ferreira P."/>
            <person name="Barriuso J."/>
            <person name="Kellner H."/>
            <person name="Castanera R."/>
            <person name="Alfaro M."/>
            <person name="Ramirez L."/>
            <person name="Pisabarro A.G."/>
            <person name="Kuo A."/>
            <person name="Tritt A."/>
            <person name="Lipzen A."/>
            <person name="He G."/>
            <person name="Yan M."/>
            <person name="Ng V."/>
            <person name="Cullen D."/>
            <person name="Martin F."/>
            <person name="Rosso M.-N."/>
            <person name="Henrissat B."/>
            <person name="Hibbett D."/>
            <person name="Martinez A.T."/>
            <person name="Grigoriev I.V."/>
        </authorList>
    </citation>
    <scope>NUCLEOTIDE SEQUENCE</scope>
    <source>
        <strain evidence="5">AH 40177</strain>
    </source>
</reference>
<dbReference type="EMBL" id="JADNRY010000028">
    <property type="protein sequence ID" value="KAF9071917.1"/>
    <property type="molecule type" value="Genomic_DNA"/>
</dbReference>